<keyword evidence="2" id="KW-1185">Reference proteome</keyword>
<protein>
    <submittedName>
        <fullName evidence="1">Uncharacterized protein</fullName>
    </submittedName>
</protein>
<reference evidence="1 2" key="1">
    <citation type="journal article" date="2019" name="Nat. Ecol. Evol.">
        <title>Megaphylogeny resolves global patterns of mushroom evolution.</title>
        <authorList>
            <person name="Varga T."/>
            <person name="Krizsan K."/>
            <person name="Foldi C."/>
            <person name="Dima B."/>
            <person name="Sanchez-Garcia M."/>
            <person name="Sanchez-Ramirez S."/>
            <person name="Szollosi G.J."/>
            <person name="Szarkandi J.G."/>
            <person name="Papp V."/>
            <person name="Albert L."/>
            <person name="Andreopoulos W."/>
            <person name="Angelini C."/>
            <person name="Antonin V."/>
            <person name="Barry K.W."/>
            <person name="Bougher N.L."/>
            <person name="Buchanan P."/>
            <person name="Buyck B."/>
            <person name="Bense V."/>
            <person name="Catcheside P."/>
            <person name="Chovatia M."/>
            <person name="Cooper J."/>
            <person name="Damon W."/>
            <person name="Desjardin D."/>
            <person name="Finy P."/>
            <person name="Geml J."/>
            <person name="Haridas S."/>
            <person name="Hughes K."/>
            <person name="Justo A."/>
            <person name="Karasinski D."/>
            <person name="Kautmanova I."/>
            <person name="Kiss B."/>
            <person name="Kocsube S."/>
            <person name="Kotiranta H."/>
            <person name="LaButti K.M."/>
            <person name="Lechner B.E."/>
            <person name="Liimatainen K."/>
            <person name="Lipzen A."/>
            <person name="Lukacs Z."/>
            <person name="Mihaltcheva S."/>
            <person name="Morgado L.N."/>
            <person name="Niskanen T."/>
            <person name="Noordeloos M.E."/>
            <person name="Ohm R.A."/>
            <person name="Ortiz-Santana B."/>
            <person name="Ovrebo C."/>
            <person name="Racz N."/>
            <person name="Riley R."/>
            <person name="Savchenko A."/>
            <person name="Shiryaev A."/>
            <person name="Soop K."/>
            <person name="Spirin V."/>
            <person name="Szebenyi C."/>
            <person name="Tomsovsky M."/>
            <person name="Tulloss R.E."/>
            <person name="Uehling J."/>
            <person name="Grigoriev I.V."/>
            <person name="Vagvolgyi C."/>
            <person name="Papp T."/>
            <person name="Martin F.M."/>
            <person name="Miettinen O."/>
            <person name="Hibbett D.S."/>
            <person name="Nagy L.G."/>
        </authorList>
    </citation>
    <scope>NUCLEOTIDE SEQUENCE [LARGE SCALE GENOMIC DNA]</scope>
    <source>
        <strain evidence="1 2">NL-1719</strain>
    </source>
</reference>
<accession>A0ACD3AU90</accession>
<evidence type="ECO:0000313" key="2">
    <source>
        <dbReference type="Proteomes" id="UP000308600"/>
    </source>
</evidence>
<dbReference type="Proteomes" id="UP000308600">
    <property type="component" value="Unassembled WGS sequence"/>
</dbReference>
<sequence length="393" mass="43228">MLDLQGALECFLFQLQPLQGRREPCSHHAPFCPEQSRIGGCPVALNFWIRFNNNHSSLLSIPSPSLLPAPTRAMLTVASPFPTLALGVNAIPPRPKRDTRVSSRVAFLPTVQHSLVDPELDSGFPLSIYDDLLTLPQCWNPLNGVSSLDLAPLDCPSLSPPNCIVPEDFLHGAQSGWSSEGAFLRLVSSSPSLDSDFSSTTSSTPSPPPSFRHDLNLSDEHVSNYFNFDYGSSFVDNCLDPVSVLSKDPSPFCLPGPSTPDYSLPMPSAGASSLFRQTRSRETSPSTSDSSLHNQKRRFPCGIPGCPRRFTSQYTLKVHMEAHKPKPKVSFPCTEGCSERFSRQHDRLRHEVAKHGKICEFSCEECGRFFSTKKTLGNHKCPVAQGGTRWVTN</sequence>
<evidence type="ECO:0000313" key="1">
    <source>
        <dbReference type="EMBL" id="TFK68896.1"/>
    </source>
</evidence>
<gene>
    <name evidence="1" type="ORF">BDN72DRAFT_643942</name>
</gene>
<organism evidence="1 2">
    <name type="scientific">Pluteus cervinus</name>
    <dbReference type="NCBI Taxonomy" id="181527"/>
    <lineage>
        <taxon>Eukaryota</taxon>
        <taxon>Fungi</taxon>
        <taxon>Dikarya</taxon>
        <taxon>Basidiomycota</taxon>
        <taxon>Agaricomycotina</taxon>
        <taxon>Agaricomycetes</taxon>
        <taxon>Agaricomycetidae</taxon>
        <taxon>Agaricales</taxon>
        <taxon>Pluteineae</taxon>
        <taxon>Pluteaceae</taxon>
        <taxon>Pluteus</taxon>
    </lineage>
</organism>
<proteinExistence type="predicted"/>
<name>A0ACD3AU90_9AGAR</name>
<dbReference type="EMBL" id="ML208341">
    <property type="protein sequence ID" value="TFK68896.1"/>
    <property type="molecule type" value="Genomic_DNA"/>
</dbReference>